<dbReference type="PANTHER" id="PTHR10000">
    <property type="entry name" value="PHOSPHOSERINE PHOSPHATASE"/>
    <property type="match status" value="1"/>
</dbReference>
<dbReference type="PROSITE" id="PS01229">
    <property type="entry name" value="COF_2"/>
    <property type="match status" value="1"/>
</dbReference>
<gene>
    <name evidence="1" type="ORF">C7K38_05350</name>
    <name evidence="2" type="ORF">GCM10025885_15820</name>
</gene>
<dbReference type="EMBL" id="BSUW01000001">
    <property type="protein sequence ID" value="GMA72533.1"/>
    <property type="molecule type" value="Genomic_DNA"/>
</dbReference>
<protein>
    <submittedName>
        <fullName evidence="1">Cof-type HAD-IIB family hydrolase</fullName>
    </submittedName>
</protein>
<reference evidence="2" key="4">
    <citation type="submission" date="2023-02" db="EMBL/GenBank/DDBJ databases">
        <authorList>
            <person name="Sun Q."/>
            <person name="Mori K."/>
        </authorList>
    </citation>
    <scope>NUCLEOTIDE SEQUENCE</scope>
    <source>
        <strain evidence="2">NBRC 114545</strain>
    </source>
</reference>
<dbReference type="SFLD" id="SFLDS00003">
    <property type="entry name" value="Haloacid_Dehalogenase"/>
    <property type="match status" value="1"/>
</dbReference>
<dbReference type="SFLD" id="SFLDG01140">
    <property type="entry name" value="C2.B:_Phosphomannomutase_and_P"/>
    <property type="match status" value="1"/>
</dbReference>
<reference evidence="1" key="3">
    <citation type="submission" date="2018-03" db="EMBL/GenBank/DDBJ databases">
        <authorList>
            <person name="Jeon C.O."/>
        </authorList>
    </citation>
    <scope>NUCLEOTIDE SEQUENCE</scope>
    <source>
        <strain evidence="1">JCM 31126</strain>
    </source>
</reference>
<reference evidence="2 4" key="2">
    <citation type="journal article" date="2014" name="Int. J. Syst. Evol. Microbiol.">
        <title>Complete genome sequence of Corynebacterium casei LMG S-19264T (=DSM 44701T), isolated from a smear-ripened cheese.</title>
        <authorList>
            <consortium name="US DOE Joint Genome Institute (JGI-PGF)"/>
            <person name="Walter F."/>
            <person name="Albersmeier A."/>
            <person name="Kalinowski J."/>
            <person name="Ruckert C."/>
        </authorList>
    </citation>
    <scope>NUCLEOTIDE SEQUENCE [LARGE SCALE GENOMIC DNA]</scope>
    <source>
        <strain evidence="2 4">NBRC 114545</strain>
    </source>
</reference>
<evidence type="ECO:0000313" key="2">
    <source>
        <dbReference type="EMBL" id="GMA72533.1"/>
    </source>
</evidence>
<evidence type="ECO:0000313" key="4">
    <source>
        <dbReference type="Proteomes" id="UP001157039"/>
    </source>
</evidence>
<dbReference type="InterPro" id="IPR023214">
    <property type="entry name" value="HAD_sf"/>
</dbReference>
<dbReference type="AlphaFoldDB" id="A0AA38CW38"/>
<dbReference type="EMBL" id="CP027783">
    <property type="protein sequence ID" value="AYW47829.1"/>
    <property type="molecule type" value="Genomic_DNA"/>
</dbReference>
<dbReference type="InterPro" id="IPR006379">
    <property type="entry name" value="HAD-SF_hydro_IIB"/>
</dbReference>
<reference evidence="1 3" key="1">
    <citation type="journal article" date="2012" name="Int. J. Syst. Evol. Microbiol.">
        <title>Characterization of Tetragenococcus strains from sugar thick juice reveals a novel species, Tetragenococcus osmophilus sp. nov., and divides Tetragenococcus halophilus into two subspecies, T. halophilus subsp. halophilus subsp. nov. and T. halophilus subsp. flandriensis subsp. nov.</title>
        <authorList>
            <person name="Juste A."/>
            <person name="Van Trappen S."/>
            <person name="Verreth C."/>
            <person name="Cleenwerck I."/>
            <person name="De Vos P."/>
            <person name="Lievens B."/>
            <person name="Willems K.A."/>
        </authorList>
    </citation>
    <scope>NUCLEOTIDE SEQUENCE [LARGE SCALE GENOMIC DNA]</scope>
    <source>
        <strain evidence="1 3">JCM 31126</strain>
    </source>
</reference>
<dbReference type="PROSITE" id="PS01228">
    <property type="entry name" value="COF_1"/>
    <property type="match status" value="1"/>
</dbReference>
<dbReference type="GO" id="GO:0000287">
    <property type="term" value="F:magnesium ion binding"/>
    <property type="evidence" value="ECO:0007669"/>
    <property type="project" value="TreeGrafter"/>
</dbReference>
<dbReference type="Gene3D" id="3.30.1240.10">
    <property type="match status" value="1"/>
</dbReference>
<proteinExistence type="predicted"/>
<accession>A0AA38CW38</accession>
<name>A0AA38CW38_9ENTE</name>
<organism evidence="2 4">
    <name type="scientific">Tetragenococcus osmophilus</name>
    <dbReference type="NCBI Taxonomy" id="526944"/>
    <lineage>
        <taxon>Bacteria</taxon>
        <taxon>Bacillati</taxon>
        <taxon>Bacillota</taxon>
        <taxon>Bacilli</taxon>
        <taxon>Lactobacillales</taxon>
        <taxon>Enterococcaceae</taxon>
        <taxon>Tetragenococcus</taxon>
    </lineage>
</organism>
<keyword evidence="3" id="KW-1185">Reference proteome</keyword>
<sequence>MNPSEIQLVMSDIDGTILNDQHKIDENLGENIQAMKKRDIPFILASARSPHGVFPLIKELGLGSIPLACYNGALILEGSENSHQTIMEHLLDQEEVKVILEGIKNKFPKVSISLYSGTQWFVDSRDKWVEIEAAITNETPEARNLQSLLLEDSFPVHKLLLIEEAEVIQELHEFLKTLPLEASSFYLSKDNYLEVTSKKVSKERALTEVAKYYEVSLANVMTIGDNFNDIPMLTLAGLGVAMNNAPQEVKESADVKTYDNNEHGVSQAIQDYVL</sequence>
<dbReference type="Gene3D" id="3.40.50.1000">
    <property type="entry name" value="HAD superfamily/HAD-like"/>
    <property type="match status" value="1"/>
</dbReference>
<dbReference type="InterPro" id="IPR036412">
    <property type="entry name" value="HAD-like_sf"/>
</dbReference>
<dbReference type="KEGG" id="too:C7K38_05350"/>
<dbReference type="NCBIfam" id="TIGR01484">
    <property type="entry name" value="HAD-SF-IIB"/>
    <property type="match status" value="1"/>
</dbReference>
<dbReference type="GO" id="GO:0016791">
    <property type="term" value="F:phosphatase activity"/>
    <property type="evidence" value="ECO:0007669"/>
    <property type="project" value="TreeGrafter"/>
</dbReference>
<dbReference type="InterPro" id="IPR000150">
    <property type="entry name" value="Cof"/>
</dbReference>
<dbReference type="RefSeq" id="WP_123935264.1">
    <property type="nucleotide sequence ID" value="NZ_BSUW01000001.1"/>
</dbReference>
<dbReference type="Pfam" id="PF08282">
    <property type="entry name" value="Hydrolase_3"/>
    <property type="match status" value="1"/>
</dbReference>
<dbReference type="SUPFAM" id="SSF56784">
    <property type="entry name" value="HAD-like"/>
    <property type="match status" value="1"/>
</dbReference>
<dbReference type="NCBIfam" id="TIGR00099">
    <property type="entry name" value="Cof-subfamily"/>
    <property type="match status" value="1"/>
</dbReference>
<dbReference type="Proteomes" id="UP000268310">
    <property type="component" value="Chromosome"/>
</dbReference>
<dbReference type="CDD" id="cd07516">
    <property type="entry name" value="HAD_Pase"/>
    <property type="match status" value="1"/>
</dbReference>
<keyword evidence="1" id="KW-0378">Hydrolase</keyword>
<dbReference type="GO" id="GO:0005829">
    <property type="term" value="C:cytosol"/>
    <property type="evidence" value="ECO:0007669"/>
    <property type="project" value="TreeGrafter"/>
</dbReference>
<dbReference type="PANTHER" id="PTHR10000:SF8">
    <property type="entry name" value="HAD SUPERFAMILY HYDROLASE-LIKE, TYPE 3"/>
    <property type="match status" value="1"/>
</dbReference>
<dbReference type="Proteomes" id="UP001157039">
    <property type="component" value="Unassembled WGS sequence"/>
</dbReference>
<evidence type="ECO:0000313" key="3">
    <source>
        <dbReference type="Proteomes" id="UP000268310"/>
    </source>
</evidence>
<evidence type="ECO:0000313" key="1">
    <source>
        <dbReference type="EMBL" id="AYW47829.1"/>
    </source>
</evidence>